<dbReference type="InterPro" id="IPR029058">
    <property type="entry name" value="AB_hydrolase_fold"/>
</dbReference>
<dbReference type="InterPro" id="IPR005152">
    <property type="entry name" value="Lipase_secreted"/>
</dbReference>
<keyword evidence="2" id="KW-1185">Reference proteome</keyword>
<evidence type="ECO:0000313" key="2">
    <source>
        <dbReference type="Proteomes" id="UP000756387"/>
    </source>
</evidence>
<dbReference type="PANTHER" id="PTHR34853">
    <property type="match status" value="1"/>
</dbReference>
<dbReference type="Proteomes" id="UP000756387">
    <property type="component" value="Unassembled WGS sequence"/>
</dbReference>
<dbReference type="Pfam" id="PF03583">
    <property type="entry name" value="LIP"/>
    <property type="match status" value="1"/>
</dbReference>
<gene>
    <name evidence="1" type="ORF">IEQ44_11265</name>
</gene>
<comment type="caution">
    <text evidence="1">The sequence shown here is derived from an EMBL/GenBank/DDBJ whole genome shotgun (WGS) entry which is preliminary data.</text>
</comment>
<dbReference type="PIRSF" id="PIRSF029171">
    <property type="entry name" value="Esterase_LipA"/>
    <property type="match status" value="1"/>
</dbReference>
<evidence type="ECO:0000313" key="1">
    <source>
        <dbReference type="EMBL" id="MBE7325234.1"/>
    </source>
</evidence>
<proteinExistence type="predicted"/>
<reference evidence="1 2" key="1">
    <citation type="submission" date="2020-10" db="EMBL/GenBank/DDBJ databases">
        <title>Nocardioides sp. isolated from sludge.</title>
        <authorList>
            <person name="Zhang X."/>
        </authorList>
    </citation>
    <scope>NUCLEOTIDE SEQUENCE [LARGE SCALE GENOMIC DNA]</scope>
    <source>
        <strain evidence="1 2">Y6</strain>
    </source>
</reference>
<protein>
    <submittedName>
        <fullName evidence="1">Lipase</fullName>
    </submittedName>
</protein>
<dbReference type="EMBL" id="JADCSA010000010">
    <property type="protein sequence ID" value="MBE7325234.1"/>
    <property type="molecule type" value="Genomic_DNA"/>
</dbReference>
<sequence>MLRWTGRLGSGFVTPSGLPTREGEAPVRSHLSARPRARTLLAAAVAAVVVPFTTVPTASAEEPRPAFYEAPATLPSTNGAVIRTEKLSFLLDPADLAATQYDAHRVLYRSTNRTGKAIAVSGSVIVPKAKWRGPGSRPVLGYAPGTQGVGDSCAPSRVFSELFEYESIFMAGLLKRGYAIAMTDYEGLGTAGMHTYMDRLSQGRALIDGVRAAQRMPSTGLSPASPVGFVGYSQGGAGAASAAELAGSYGKELKVKGTAAGATPADLRALPGAIDGSLYALFGWFAIAGLTASYDIDMTPQLNAKGLQMYEQIKDDCVFDLFGAAFTKSGDYTADGADLAELITREPFRSMIADQRIGTIRPNAPVLVSHSLLDDVVPHRVGKQLAKDWCAKGASVRFSTNATPLHVGGMLNHAAEMYAFFEARFGGVPAVSSCWRL</sequence>
<accession>A0ABR9RUF3</accession>
<dbReference type="PANTHER" id="PTHR34853:SF1">
    <property type="entry name" value="LIPASE 5"/>
    <property type="match status" value="1"/>
</dbReference>
<dbReference type="SUPFAM" id="SSF53474">
    <property type="entry name" value="alpha/beta-Hydrolases"/>
    <property type="match status" value="1"/>
</dbReference>
<name>A0ABR9RUF3_9ACTN</name>
<dbReference type="Gene3D" id="1.10.260.130">
    <property type="match status" value="1"/>
</dbReference>
<dbReference type="Gene3D" id="3.40.50.1820">
    <property type="entry name" value="alpha/beta hydrolase"/>
    <property type="match status" value="1"/>
</dbReference>
<organism evidence="1 2">
    <name type="scientific">Nocardioides malaquae</name>
    <dbReference type="NCBI Taxonomy" id="2773426"/>
    <lineage>
        <taxon>Bacteria</taxon>
        <taxon>Bacillati</taxon>
        <taxon>Actinomycetota</taxon>
        <taxon>Actinomycetes</taxon>
        <taxon>Propionibacteriales</taxon>
        <taxon>Nocardioidaceae</taxon>
        <taxon>Nocardioides</taxon>
    </lineage>
</organism>